<keyword evidence="1" id="KW-0472">Membrane</keyword>
<name>A0A6L7A5S4_LEULA</name>
<feature type="transmembrane region" description="Helical" evidence="1">
    <location>
        <begin position="170"/>
        <end position="191"/>
    </location>
</feature>
<evidence type="ECO:0000313" key="3">
    <source>
        <dbReference type="Proteomes" id="UP000478636"/>
    </source>
</evidence>
<feature type="transmembrane region" description="Helical" evidence="1">
    <location>
        <begin position="81"/>
        <end position="104"/>
    </location>
</feature>
<feature type="transmembrane region" description="Helical" evidence="1">
    <location>
        <begin position="125"/>
        <end position="150"/>
    </location>
</feature>
<reference evidence="2 3" key="1">
    <citation type="submission" date="2019-12" db="EMBL/GenBank/DDBJ databases">
        <title>Complete genome sequence of Leuconostoc lactis strain AVN1 provides insights into metabolic potential.</title>
        <authorList>
            <person name="Besrour N."/>
            <person name="Najjari A."/>
            <person name="Fhoula I."/>
            <person name="Jaballah S."/>
            <person name="Klibi N."/>
            <person name="Ouzari H.I."/>
        </authorList>
    </citation>
    <scope>NUCLEOTIDE SEQUENCE [LARGE SCALE GENOMIC DNA]</scope>
    <source>
        <strain evidence="2 3">AVN1</strain>
    </source>
</reference>
<feature type="transmembrane region" description="Helical" evidence="1">
    <location>
        <begin position="55"/>
        <end position="75"/>
    </location>
</feature>
<organism evidence="2 3">
    <name type="scientific">Leuconostoc lactis</name>
    <dbReference type="NCBI Taxonomy" id="1246"/>
    <lineage>
        <taxon>Bacteria</taxon>
        <taxon>Bacillati</taxon>
        <taxon>Bacillota</taxon>
        <taxon>Bacilli</taxon>
        <taxon>Lactobacillales</taxon>
        <taxon>Lactobacillaceae</taxon>
        <taxon>Leuconostoc</taxon>
    </lineage>
</organism>
<keyword evidence="1" id="KW-1133">Transmembrane helix</keyword>
<dbReference type="Proteomes" id="UP000478636">
    <property type="component" value="Unassembled WGS sequence"/>
</dbReference>
<evidence type="ECO:0000256" key="1">
    <source>
        <dbReference type="SAM" id="Phobius"/>
    </source>
</evidence>
<protein>
    <submittedName>
        <fullName evidence="2">Uncharacterized protein</fullName>
    </submittedName>
</protein>
<gene>
    <name evidence="2" type="ORF">GQS40_01660</name>
</gene>
<comment type="caution">
    <text evidence="2">The sequence shown here is derived from an EMBL/GenBank/DDBJ whole genome shotgun (WGS) entry which is preliminary data.</text>
</comment>
<dbReference type="EMBL" id="WSZI01000009">
    <property type="protein sequence ID" value="MWN20665.1"/>
    <property type="molecule type" value="Genomic_DNA"/>
</dbReference>
<proteinExistence type="predicted"/>
<sequence>MIPIIPMFIVNYTANKLKLPDKVTYLSMFIGSIPSAVLLSVGGDAIFRGHSTPELKVVLAGVPTSMVGVLIGVYFGPAIGILLNIIGTFTGNSLSFILISHFKILSKPHTKNRWVRFISSAKHPAIKTIVSILVGAITIILLLLLTKNLYPDVLSLINPHTPAADIRAQIRSHGITTAFLLTATLALFCLIP</sequence>
<accession>A0A6L7A5S4</accession>
<dbReference type="AlphaFoldDB" id="A0A6L7A5S4"/>
<evidence type="ECO:0000313" key="2">
    <source>
        <dbReference type="EMBL" id="MWN20665.1"/>
    </source>
</evidence>
<keyword evidence="1" id="KW-0812">Transmembrane</keyword>
<feature type="transmembrane region" description="Helical" evidence="1">
    <location>
        <begin position="23"/>
        <end position="43"/>
    </location>
</feature>